<organism evidence="2 3">
    <name type="scientific">Blastomonas aquatica</name>
    <dbReference type="NCBI Taxonomy" id="1510276"/>
    <lineage>
        <taxon>Bacteria</taxon>
        <taxon>Pseudomonadati</taxon>
        <taxon>Pseudomonadota</taxon>
        <taxon>Alphaproteobacteria</taxon>
        <taxon>Sphingomonadales</taxon>
        <taxon>Sphingomonadaceae</taxon>
        <taxon>Blastomonas</taxon>
    </lineage>
</organism>
<dbReference type="InterPro" id="IPR002645">
    <property type="entry name" value="STAS_dom"/>
</dbReference>
<protein>
    <recommendedName>
        <fullName evidence="1">STAS domain-containing protein</fullName>
    </recommendedName>
</protein>
<proteinExistence type="predicted"/>
<dbReference type="EMBL" id="BMGD01000002">
    <property type="protein sequence ID" value="GGB56288.1"/>
    <property type="molecule type" value="Genomic_DNA"/>
</dbReference>
<keyword evidence="3" id="KW-1185">Reference proteome</keyword>
<name>A0ABQ1IZI7_9SPHN</name>
<evidence type="ECO:0000259" key="1">
    <source>
        <dbReference type="PROSITE" id="PS50801"/>
    </source>
</evidence>
<dbReference type="Gene3D" id="3.30.750.24">
    <property type="entry name" value="STAS domain"/>
    <property type="match status" value="1"/>
</dbReference>
<dbReference type="CDD" id="cd07043">
    <property type="entry name" value="STAS_anti-anti-sigma_factors"/>
    <property type="match status" value="1"/>
</dbReference>
<dbReference type="RefSeq" id="WP_229736815.1">
    <property type="nucleotide sequence ID" value="NZ_BMGD01000002.1"/>
</dbReference>
<comment type="caution">
    <text evidence="2">The sequence shown here is derived from an EMBL/GenBank/DDBJ whole genome shotgun (WGS) entry which is preliminary data.</text>
</comment>
<dbReference type="Proteomes" id="UP000614261">
    <property type="component" value="Unassembled WGS sequence"/>
</dbReference>
<reference evidence="3" key="1">
    <citation type="journal article" date="2019" name="Int. J. Syst. Evol. Microbiol.">
        <title>The Global Catalogue of Microorganisms (GCM) 10K type strain sequencing project: providing services to taxonomists for standard genome sequencing and annotation.</title>
        <authorList>
            <consortium name="The Broad Institute Genomics Platform"/>
            <consortium name="The Broad Institute Genome Sequencing Center for Infectious Disease"/>
            <person name="Wu L."/>
            <person name="Ma J."/>
        </authorList>
    </citation>
    <scope>NUCLEOTIDE SEQUENCE [LARGE SCALE GENOMIC DNA]</scope>
    <source>
        <strain evidence="3">CGMCC 1.12851</strain>
    </source>
</reference>
<dbReference type="InterPro" id="IPR036513">
    <property type="entry name" value="STAS_dom_sf"/>
</dbReference>
<sequence length="111" mass="11994">MQWSSTERQGCVVASPDGRVDEATAQAFADHLESSVAMAAESPGRKLVVDFAGLDYMSSRGLRALTLAKREADAADVAMSLARPNTVMREILAISRYDKLFVVSDTIEDAL</sequence>
<dbReference type="SUPFAM" id="SSF52091">
    <property type="entry name" value="SpoIIaa-like"/>
    <property type="match status" value="1"/>
</dbReference>
<evidence type="ECO:0000313" key="2">
    <source>
        <dbReference type="EMBL" id="GGB56288.1"/>
    </source>
</evidence>
<dbReference type="PANTHER" id="PTHR33495:SF2">
    <property type="entry name" value="ANTI-SIGMA FACTOR ANTAGONIST TM_1081-RELATED"/>
    <property type="match status" value="1"/>
</dbReference>
<gene>
    <name evidence="2" type="ORF">GCM10010833_08750</name>
</gene>
<feature type="domain" description="STAS" evidence="1">
    <location>
        <begin position="1"/>
        <end position="111"/>
    </location>
</feature>
<dbReference type="PANTHER" id="PTHR33495">
    <property type="entry name" value="ANTI-SIGMA FACTOR ANTAGONIST TM_1081-RELATED-RELATED"/>
    <property type="match status" value="1"/>
</dbReference>
<evidence type="ECO:0000313" key="3">
    <source>
        <dbReference type="Proteomes" id="UP000614261"/>
    </source>
</evidence>
<accession>A0ABQ1IZI7</accession>
<dbReference type="PROSITE" id="PS50801">
    <property type="entry name" value="STAS"/>
    <property type="match status" value="1"/>
</dbReference>
<dbReference type="Pfam" id="PF01740">
    <property type="entry name" value="STAS"/>
    <property type="match status" value="1"/>
</dbReference>